<keyword evidence="4" id="KW-1185">Reference proteome</keyword>
<feature type="region of interest" description="Disordered" evidence="1">
    <location>
        <begin position="219"/>
        <end position="289"/>
    </location>
</feature>
<dbReference type="Pfam" id="PF06197">
    <property type="entry name" value="DUF998"/>
    <property type="match status" value="1"/>
</dbReference>
<sequence>MDDPRLHWAQTELGASLPVTDSRYRWGGVAWVLTLQFFVVEAIAAARYGGYSYSQDVISDLGAGDSPARLLMNGSFVAQGVLITAGALLLGPGLAGLGGRLARVLLTVAGLGVLVVGLFPSDSVTSVHEIAAAAHFLGGAIGLIALAYGVRPRSEALGTTLAVLGLIGLIATIFFGAAVFLFLGEGGMERVAGYVIPVGLAVTGVALWRQKDSWWQLTNADGSPSRRQLREDARLARARKAAERDAALEAAAQRGPQSPAPTTGATAAGAPGDDDPDDFDPDDPWAPRR</sequence>
<gene>
    <name evidence="3" type="ORF">JD78_01075</name>
</gene>
<evidence type="ECO:0000313" key="4">
    <source>
        <dbReference type="Proteomes" id="UP000321490"/>
    </source>
</evidence>
<evidence type="ECO:0000313" key="3">
    <source>
        <dbReference type="EMBL" id="TWH72559.1"/>
    </source>
</evidence>
<evidence type="ECO:0000256" key="1">
    <source>
        <dbReference type="SAM" id="MobiDB-lite"/>
    </source>
</evidence>
<dbReference type="Proteomes" id="UP000321490">
    <property type="component" value="Unassembled WGS sequence"/>
</dbReference>
<feature type="transmembrane region" description="Helical" evidence="2">
    <location>
        <begin position="101"/>
        <end position="119"/>
    </location>
</feature>
<feature type="compositionally biased region" description="Basic and acidic residues" evidence="1">
    <location>
        <begin position="228"/>
        <end position="247"/>
    </location>
</feature>
<feature type="compositionally biased region" description="Acidic residues" evidence="1">
    <location>
        <begin position="272"/>
        <end position="283"/>
    </location>
</feature>
<feature type="transmembrane region" description="Helical" evidence="2">
    <location>
        <begin position="162"/>
        <end position="184"/>
    </location>
</feature>
<protein>
    <submittedName>
        <fullName evidence="3">Putative membrane protein</fullName>
    </submittedName>
</protein>
<feature type="transmembrane region" description="Helical" evidence="2">
    <location>
        <begin position="70"/>
        <end position="89"/>
    </location>
</feature>
<feature type="transmembrane region" description="Helical" evidence="2">
    <location>
        <begin position="131"/>
        <end position="150"/>
    </location>
</feature>
<keyword evidence="2" id="KW-0812">Transmembrane</keyword>
<accession>A0A562INF7</accession>
<feature type="compositionally biased region" description="Low complexity" evidence="1">
    <location>
        <begin position="248"/>
        <end position="271"/>
    </location>
</feature>
<comment type="caution">
    <text evidence="3">The sequence shown here is derived from an EMBL/GenBank/DDBJ whole genome shotgun (WGS) entry which is preliminary data.</text>
</comment>
<dbReference type="AlphaFoldDB" id="A0A562INF7"/>
<keyword evidence="2" id="KW-0472">Membrane</keyword>
<evidence type="ECO:0000256" key="2">
    <source>
        <dbReference type="SAM" id="Phobius"/>
    </source>
</evidence>
<feature type="transmembrane region" description="Helical" evidence="2">
    <location>
        <begin position="29"/>
        <end position="50"/>
    </location>
</feature>
<keyword evidence="2" id="KW-1133">Transmembrane helix</keyword>
<organism evidence="3 4">
    <name type="scientific">Modestobacter roseus</name>
    <dbReference type="NCBI Taxonomy" id="1181884"/>
    <lineage>
        <taxon>Bacteria</taxon>
        <taxon>Bacillati</taxon>
        <taxon>Actinomycetota</taxon>
        <taxon>Actinomycetes</taxon>
        <taxon>Geodermatophilales</taxon>
        <taxon>Geodermatophilaceae</taxon>
        <taxon>Modestobacter</taxon>
    </lineage>
</organism>
<dbReference type="EMBL" id="VLKF01000001">
    <property type="protein sequence ID" value="TWH72559.1"/>
    <property type="molecule type" value="Genomic_DNA"/>
</dbReference>
<reference evidence="3 4" key="1">
    <citation type="submission" date="2019-07" db="EMBL/GenBank/DDBJ databases">
        <title>R&amp;d 2014.</title>
        <authorList>
            <person name="Klenk H.-P."/>
        </authorList>
    </citation>
    <scope>NUCLEOTIDE SEQUENCE [LARGE SCALE GENOMIC DNA]</scope>
    <source>
        <strain evidence="3 4">DSM 45764</strain>
    </source>
</reference>
<name>A0A562INF7_9ACTN</name>
<feature type="transmembrane region" description="Helical" evidence="2">
    <location>
        <begin position="190"/>
        <end position="208"/>
    </location>
</feature>
<proteinExistence type="predicted"/>
<dbReference type="InterPro" id="IPR009339">
    <property type="entry name" value="DUF998"/>
</dbReference>